<evidence type="ECO:0000256" key="9">
    <source>
        <dbReference type="ARBA" id="ARBA00022741"/>
    </source>
</evidence>
<proteinExistence type="inferred from homology"/>
<dbReference type="Pfam" id="PF00069">
    <property type="entry name" value="Pkinase"/>
    <property type="match status" value="1"/>
</dbReference>
<evidence type="ECO:0000256" key="6">
    <source>
        <dbReference type="ARBA" id="ARBA00022679"/>
    </source>
</evidence>
<dbReference type="PROSITE" id="PS50011">
    <property type="entry name" value="PROTEIN_KINASE_DOM"/>
    <property type="match status" value="1"/>
</dbReference>
<keyword evidence="9 18" id="KW-0547">Nucleotide-binding</keyword>
<name>A0A8H7BK31_9FUNG</name>
<feature type="compositionally biased region" description="Basic and acidic residues" evidence="19">
    <location>
        <begin position="293"/>
        <end position="320"/>
    </location>
</feature>
<evidence type="ECO:0000256" key="16">
    <source>
        <dbReference type="ARBA" id="ARBA00023180"/>
    </source>
</evidence>
<feature type="compositionally biased region" description="Basic and acidic residues" evidence="19">
    <location>
        <begin position="418"/>
        <end position="451"/>
    </location>
</feature>
<evidence type="ECO:0000256" key="3">
    <source>
        <dbReference type="ARBA" id="ARBA00012513"/>
    </source>
</evidence>
<feature type="domain" description="SSD" evidence="22">
    <location>
        <begin position="1454"/>
        <end position="1595"/>
    </location>
</feature>
<keyword evidence="4" id="KW-0813">Transport</keyword>
<feature type="compositionally biased region" description="Basic and acidic residues" evidence="19">
    <location>
        <begin position="71"/>
        <end position="106"/>
    </location>
</feature>
<dbReference type="InterPro" id="IPR017441">
    <property type="entry name" value="Protein_kinase_ATP_BS"/>
</dbReference>
<dbReference type="PANTHER" id="PTHR45727">
    <property type="entry name" value="NPC INTRACELLULAR CHOLESTEROL TRANSPORTER 1"/>
    <property type="match status" value="1"/>
</dbReference>
<gene>
    <name evidence="23" type="ORF">EC973_009178</name>
</gene>
<evidence type="ECO:0000256" key="12">
    <source>
        <dbReference type="ARBA" id="ARBA00022989"/>
    </source>
</evidence>
<feature type="transmembrane region" description="Helical" evidence="20">
    <location>
        <begin position="2005"/>
        <end position="2027"/>
    </location>
</feature>
<feature type="transmembrane region" description="Helical" evidence="20">
    <location>
        <begin position="1490"/>
        <end position="1512"/>
    </location>
</feature>
<keyword evidence="24" id="KW-1185">Reference proteome</keyword>
<evidence type="ECO:0000256" key="7">
    <source>
        <dbReference type="ARBA" id="ARBA00022692"/>
    </source>
</evidence>
<evidence type="ECO:0000256" key="15">
    <source>
        <dbReference type="ARBA" id="ARBA00023157"/>
    </source>
</evidence>
<feature type="compositionally biased region" description="Basic and acidic residues" evidence="19">
    <location>
        <begin position="393"/>
        <end position="404"/>
    </location>
</feature>
<dbReference type="InterPro" id="IPR000731">
    <property type="entry name" value="SSD"/>
</dbReference>
<evidence type="ECO:0000259" key="21">
    <source>
        <dbReference type="PROSITE" id="PS50011"/>
    </source>
</evidence>
<feature type="region of interest" description="Disordered" evidence="19">
    <location>
        <begin position="1"/>
        <end position="456"/>
    </location>
</feature>
<dbReference type="OrthoDB" id="6510177at2759"/>
<dbReference type="EMBL" id="JABAYA010000087">
    <property type="protein sequence ID" value="KAF7725941.1"/>
    <property type="molecule type" value="Genomic_DNA"/>
</dbReference>
<evidence type="ECO:0000256" key="8">
    <source>
        <dbReference type="ARBA" id="ARBA00022729"/>
    </source>
</evidence>
<evidence type="ECO:0000259" key="22">
    <source>
        <dbReference type="PROSITE" id="PS50156"/>
    </source>
</evidence>
<organism evidence="23 24">
    <name type="scientific">Apophysomyces ossiformis</name>
    <dbReference type="NCBI Taxonomy" id="679940"/>
    <lineage>
        <taxon>Eukaryota</taxon>
        <taxon>Fungi</taxon>
        <taxon>Fungi incertae sedis</taxon>
        <taxon>Mucoromycota</taxon>
        <taxon>Mucoromycotina</taxon>
        <taxon>Mucoromycetes</taxon>
        <taxon>Mucorales</taxon>
        <taxon>Mucorineae</taxon>
        <taxon>Mucoraceae</taxon>
        <taxon>Apophysomyces</taxon>
    </lineage>
</organism>
<evidence type="ECO:0000256" key="11">
    <source>
        <dbReference type="ARBA" id="ARBA00022840"/>
    </source>
</evidence>
<dbReference type="FunFam" id="1.20.1640.10:FF:000029">
    <property type="entry name" value="Putative Patched sphingolipid transporter"/>
    <property type="match status" value="1"/>
</dbReference>
<dbReference type="GO" id="GO:0032934">
    <property type="term" value="F:sterol binding"/>
    <property type="evidence" value="ECO:0007669"/>
    <property type="project" value="TreeGrafter"/>
</dbReference>
<keyword evidence="13" id="KW-0445">Lipid transport</keyword>
<keyword evidence="15" id="KW-1015">Disulfide bond</keyword>
<feature type="transmembrane region" description="Helical" evidence="20">
    <location>
        <begin position="1937"/>
        <end position="1957"/>
    </location>
</feature>
<dbReference type="InterPro" id="IPR032190">
    <property type="entry name" value="NPC1_N"/>
</dbReference>
<dbReference type="Gene3D" id="3.30.200.20">
    <property type="entry name" value="Phosphorylase Kinase, domain 1"/>
    <property type="match status" value="1"/>
</dbReference>
<feature type="compositionally biased region" description="Basic and acidic residues" evidence="19">
    <location>
        <begin position="192"/>
        <end position="239"/>
    </location>
</feature>
<dbReference type="GO" id="GO:0015918">
    <property type="term" value="P:sterol transport"/>
    <property type="evidence" value="ECO:0007669"/>
    <property type="project" value="TreeGrafter"/>
</dbReference>
<evidence type="ECO:0000313" key="24">
    <source>
        <dbReference type="Proteomes" id="UP000605846"/>
    </source>
</evidence>
<sequence length="2123" mass="240357">MSMEYSNPKPDGLSDVEEGEINEDVELQNRIQTSNGKQPVRQPETQQSGEQNHTPKDGYNRSHLMPSNGLEKLKEGKHPSHEEISAETKLAEPRMQRTSADTRDVARSPPYKRSRPANETEDDDLFAEYERLSRRQRHRSPSRSRSRDTPHRKEQSRERPSRYDDPSRHRSRSVHRRSVSPYDSRKLRRRYSREDEAERDKRSRRPDTYGRDREERPERRRSPRRDTDRRATSRNREELFTASRPSKGPKGPPKPVPAKVSSTKPKDILVDTSKETTSSKNEKENTKSELVNEEDKPLEFEIKDEEEQKKDEDKLIEERRRIRQAIMERHKAKSASTTPNTQVSTPGALSDAAAKEATASPISLPKTEGKQDSTTTVGTLAEPASDLKYNGSSKDDGAEKKPEDDSPTTVSAADYDPSQDRIADDDRRRRHHGDNGNAKDELLKSKDRQEPVMEGVDSQAEVLATDYTEKLENPQPVKEIDMFADDLDIFAHAQIATAPETSIMNTTAASNPSLLDNWDDPEGYYSKSQATCHLFSVSHPYNITGVHIGERLNNRYHTLANLGRGVFSSVVKARDLETNEEVAIKMIRNNETMYKAGLRELNFLKKLMEADPENKKHVIRLQRHFEHRNHLCLVFESLSMNLRDVLKKYGKDVGINIKAVRIYAQQLFLSLSLLKKCNILHADIKPDNILVSESKNILKLCDLGSASDASDNEITPYLVSRFYRAPEIILGLPYDYAIDVWSSACTLYELFTGKILFPGRSNNQMLKHMMELKGRFPNKLLRKAQFASQHFDEDYNFLATEVDRLTNKDVVKKMTIVKPTRDIKSRIMAASSAGVTEEEGRLLLAFIDFLDRCLVLTPDKRMTPKEALNHPFITGKVIVLPSVMAEPISSVHQKGYCAMRGQCGSMFLHVPCVDNGPAEEPSSRFREQLVATCGAAYAEGPVCCDESQLNDLTEQVKRGEPIIASCPACWSNFLQFWCSFTCSPNQSTFVNVTQIEEEEEAYADQRVSVKSVDYWVGDHFGSQFYDSCKDIKFGSSNGYAMDFIGGGAKGWHDMVTYMGMKRPLLGSPFQIDFPDMKSTPRHGMDRYNNDGRRCNDGDADYRCACVDCESSCPVLPPTAAERPECYIGLLRCWSFSMVMTYSLILILSFGLISKNCFAQWLRNCLGYEDRDRGGLYQSVSLTEDEEDETLLDPDHTPRRYWLNSRLQSWFYYQGFVCARYPWAVIALGLGLVSLCSIGWMRFAIERDPIRLWVAPSSHALAQKNHFDTHFSPFYRTTQLFFISEDDDAVATTDRLQNLFRLETEIRKMKTQQGYSLQDVCFHPNGDACIVQSVTGYWQGDVQNFEPDNWRETLEDCASQPSLCLPDYQQPLKPQMVLGGYQHDRYLDARAFIVTYVLKNSLDPAETAVAEEWEKSLLTNILSTLHERPEWKGVRISYSTESSLEAELNKSSNTDAKTVVISYVVMFLYASIALGRFHSFNIRRMVVDSKFSLGICGILIVIFSVSTSVGLFSMTGGKITLIIAEVIPFLVLAVGVDNIFILCHEYQRRADLAEDESIEQRVAKTLGKMGPSLLLSSLSETIAFGLGALVTMPAARRIDCVPCIRIQPPETIEKEGWLESFIKVYYVPLILGRRVRYVICLAFLGLLMAALAVLPQLPLGLDQRIALPSDSYLVQYFNDMDRYFNVGPPVYFVVSGTNLTDQEQQKKVCGRFSTCQERSLANILEQERKRANVSYIGEPTSSWLDDYLSWLNPNVGCCRLKKQKPRRSPPRLSALEQEVLDNQKRELCDIWDENCEDCVPDWAVNMKTLPQGQAFLDYFDLWISMAPDADCPLAGKAAYADAVLVNHSAVDVITSHFRTFHTPLHSQQDFISAYASARRIARELSVQLDLDVYPYSVFYIFFEQYSYIVSMTFELLGLAIFAIFIVTSSLLGSLRSGLVVMTVVIMIVVDLIGVMTLWNISLNAVSLVNLVICIGISVEFCCHIARGFMVASGSLKERAEKSLIDVGSSVFCGITLTKFAGIVVLAFTRSKIFEVYYFRMYLAIVVLGALHGLVLLPVVLSLFGGEGMALMAEFDEDGFAWSTGEEWNRRGLFRNDDDSFDQILVTDMPENGRRRSDQPAELPS</sequence>
<evidence type="ECO:0000256" key="17">
    <source>
        <dbReference type="ARBA" id="ARBA00023596"/>
    </source>
</evidence>
<keyword evidence="8" id="KW-0732">Signal</keyword>
<dbReference type="InterPro" id="IPR000719">
    <property type="entry name" value="Prot_kinase_dom"/>
</dbReference>
<evidence type="ECO:0000256" key="2">
    <source>
        <dbReference type="ARBA" id="ARBA00005585"/>
    </source>
</evidence>
<dbReference type="Pfam" id="PF16414">
    <property type="entry name" value="NPC1_N"/>
    <property type="match status" value="1"/>
</dbReference>
<feature type="transmembrane region" description="Helical" evidence="20">
    <location>
        <begin position="1220"/>
        <end position="1240"/>
    </location>
</feature>
<feature type="compositionally biased region" description="Basic residues" evidence="19">
    <location>
        <begin position="169"/>
        <end position="178"/>
    </location>
</feature>
<dbReference type="GO" id="GO:0005524">
    <property type="term" value="F:ATP binding"/>
    <property type="evidence" value="ECO:0007669"/>
    <property type="project" value="UniProtKB-UniRule"/>
</dbReference>
<comment type="subcellular location">
    <subcellularLocation>
        <location evidence="1">Membrane</location>
        <topology evidence="1">Multi-pass membrane protein</topology>
    </subcellularLocation>
</comment>
<keyword evidence="5" id="KW-0723">Serine/threonine-protein kinase</keyword>
<evidence type="ECO:0000313" key="23">
    <source>
        <dbReference type="EMBL" id="KAF7725941.1"/>
    </source>
</evidence>
<accession>A0A8H7BK31</accession>
<keyword evidence="6" id="KW-0808">Transferase</keyword>
<dbReference type="Pfam" id="PF22314">
    <property type="entry name" value="NPC1_MLD"/>
    <property type="match status" value="1"/>
</dbReference>
<dbReference type="InterPro" id="IPR008271">
    <property type="entry name" value="Ser/Thr_kinase_AS"/>
</dbReference>
<evidence type="ECO:0000256" key="13">
    <source>
        <dbReference type="ARBA" id="ARBA00023055"/>
    </source>
</evidence>
<feature type="transmembrane region" description="Helical" evidence="20">
    <location>
        <begin position="1133"/>
        <end position="1152"/>
    </location>
</feature>
<dbReference type="EC" id="2.7.11.1" evidence="3"/>
<comment type="similarity">
    <text evidence="2">Belongs to the patched family.</text>
</comment>
<comment type="similarity">
    <text evidence="17">Belongs to the protein kinase superfamily. CMGC Ser/Thr protein kinase family.</text>
</comment>
<dbReference type="Gene3D" id="1.10.510.10">
    <property type="entry name" value="Transferase(Phosphotransferase) domain 1"/>
    <property type="match status" value="1"/>
</dbReference>
<evidence type="ECO:0000256" key="14">
    <source>
        <dbReference type="ARBA" id="ARBA00023136"/>
    </source>
</evidence>
<feature type="compositionally biased region" description="Basic and acidic residues" evidence="19">
    <location>
        <begin position="264"/>
        <end position="274"/>
    </location>
</feature>
<feature type="compositionally biased region" description="Polar residues" evidence="19">
    <location>
        <begin position="29"/>
        <end position="52"/>
    </location>
</feature>
<feature type="compositionally biased region" description="Basic and acidic residues" evidence="19">
    <location>
        <begin position="145"/>
        <end position="168"/>
    </location>
</feature>
<evidence type="ECO:0000256" key="18">
    <source>
        <dbReference type="PROSITE-ProRule" id="PRU10141"/>
    </source>
</evidence>
<dbReference type="GO" id="GO:0045292">
    <property type="term" value="P:mRNA cis splicing, via spliceosome"/>
    <property type="evidence" value="ECO:0007669"/>
    <property type="project" value="InterPro"/>
</dbReference>
<feature type="transmembrane region" description="Helical" evidence="20">
    <location>
        <begin position="1518"/>
        <end position="1541"/>
    </location>
</feature>
<dbReference type="GO" id="GO:0016020">
    <property type="term" value="C:membrane"/>
    <property type="evidence" value="ECO:0007669"/>
    <property type="project" value="UniProtKB-SubCell"/>
</dbReference>
<feature type="transmembrane region" description="Helical" evidence="20">
    <location>
        <begin position="1963"/>
        <end position="1984"/>
    </location>
</feature>
<dbReference type="FunFam" id="1.10.510.10:FF:000078">
    <property type="entry name" value="Serine/threonine-protein kinase PRP4 homolog"/>
    <property type="match status" value="1"/>
</dbReference>
<keyword evidence="10" id="KW-0418">Kinase</keyword>
<evidence type="ECO:0000256" key="10">
    <source>
        <dbReference type="ARBA" id="ARBA00022777"/>
    </source>
</evidence>
<dbReference type="PROSITE" id="PS00108">
    <property type="entry name" value="PROTEIN_KINASE_ST"/>
    <property type="match status" value="1"/>
</dbReference>
<keyword evidence="12 20" id="KW-1133">Transmembrane helix</keyword>
<keyword evidence="7 20" id="KW-0812">Transmembrane</keyword>
<feature type="transmembrane region" description="Helical" evidence="20">
    <location>
        <begin position="2039"/>
        <end position="2062"/>
    </location>
</feature>
<evidence type="ECO:0000256" key="5">
    <source>
        <dbReference type="ARBA" id="ARBA00022527"/>
    </source>
</evidence>
<keyword evidence="16" id="KW-0325">Glycoprotein</keyword>
<dbReference type="SMART" id="SM00220">
    <property type="entry name" value="S_TKc"/>
    <property type="match status" value="1"/>
</dbReference>
<feature type="compositionally biased region" description="Polar residues" evidence="19">
    <location>
        <begin position="334"/>
        <end position="347"/>
    </location>
</feature>
<dbReference type="SUPFAM" id="SSF82866">
    <property type="entry name" value="Multidrug efflux transporter AcrB transmembrane domain"/>
    <property type="match status" value="2"/>
</dbReference>
<feature type="domain" description="Protein kinase" evidence="21">
    <location>
        <begin position="556"/>
        <end position="873"/>
    </location>
</feature>
<dbReference type="PROSITE" id="PS50156">
    <property type="entry name" value="SSD"/>
    <property type="match status" value="1"/>
</dbReference>
<feature type="binding site" evidence="18">
    <location>
        <position position="585"/>
    </location>
    <ligand>
        <name>ATP</name>
        <dbReference type="ChEBI" id="CHEBI:30616"/>
    </ligand>
</feature>
<keyword evidence="14 20" id="KW-0472">Membrane</keyword>
<dbReference type="Proteomes" id="UP000605846">
    <property type="component" value="Unassembled WGS sequence"/>
</dbReference>
<dbReference type="SUPFAM" id="SSF56112">
    <property type="entry name" value="Protein kinase-like (PK-like)"/>
    <property type="match status" value="1"/>
</dbReference>
<dbReference type="GO" id="GO:0004674">
    <property type="term" value="F:protein serine/threonine kinase activity"/>
    <property type="evidence" value="ECO:0007669"/>
    <property type="project" value="UniProtKB-KW"/>
</dbReference>
<dbReference type="InterPro" id="IPR044092">
    <property type="entry name" value="STKc_PRP4"/>
</dbReference>
<evidence type="ECO:0000256" key="20">
    <source>
        <dbReference type="SAM" id="Phobius"/>
    </source>
</evidence>
<dbReference type="InterPro" id="IPR053958">
    <property type="entry name" value="HMGCR/SNAP/NPC1-like_SSD"/>
</dbReference>
<evidence type="ECO:0000256" key="19">
    <source>
        <dbReference type="SAM" id="MobiDB-lite"/>
    </source>
</evidence>
<dbReference type="PROSITE" id="PS00107">
    <property type="entry name" value="PROTEIN_KINASE_ATP"/>
    <property type="match status" value="1"/>
</dbReference>
<dbReference type="InterPro" id="IPR011009">
    <property type="entry name" value="Kinase-like_dom_sf"/>
</dbReference>
<evidence type="ECO:0000256" key="4">
    <source>
        <dbReference type="ARBA" id="ARBA00022448"/>
    </source>
</evidence>
<dbReference type="Gene3D" id="1.20.1640.10">
    <property type="entry name" value="Multidrug efflux transporter AcrB transmembrane domain"/>
    <property type="match status" value="2"/>
</dbReference>
<feature type="transmembrane region" description="Helical" evidence="20">
    <location>
        <begin position="1634"/>
        <end position="1653"/>
    </location>
</feature>
<feature type="transmembrane region" description="Helical" evidence="20">
    <location>
        <begin position="1904"/>
        <end position="1925"/>
    </location>
</feature>
<evidence type="ECO:0000256" key="1">
    <source>
        <dbReference type="ARBA" id="ARBA00004141"/>
    </source>
</evidence>
<dbReference type="PANTHER" id="PTHR45727:SF2">
    <property type="entry name" value="NPC INTRACELLULAR CHOLESTEROL TRANSPORTER 1"/>
    <property type="match status" value="1"/>
</dbReference>
<dbReference type="InterPro" id="IPR053956">
    <property type="entry name" value="NPC1_MLD"/>
</dbReference>
<feature type="compositionally biased region" description="Acidic residues" evidence="19">
    <location>
        <begin position="14"/>
        <end position="26"/>
    </location>
</feature>
<reference evidence="23" key="1">
    <citation type="submission" date="2020-01" db="EMBL/GenBank/DDBJ databases">
        <title>Genome Sequencing of Three Apophysomyces-Like Fungal Strains Confirms a Novel Fungal Genus in the Mucoromycota with divergent Burkholderia-like Endosymbiotic Bacteria.</title>
        <authorList>
            <person name="Stajich J.E."/>
            <person name="Macias A.M."/>
            <person name="Carter-House D."/>
            <person name="Lovett B."/>
            <person name="Kasson L.R."/>
            <person name="Berry K."/>
            <person name="Grigoriev I."/>
            <person name="Chang Y."/>
            <person name="Spatafora J."/>
            <person name="Kasson M.T."/>
        </authorList>
    </citation>
    <scope>NUCLEOTIDE SEQUENCE</scope>
    <source>
        <strain evidence="23">NRRL A-21654</strain>
    </source>
</reference>
<protein>
    <recommendedName>
        <fullName evidence="3">non-specific serine/threonine protein kinase</fullName>
        <ecNumber evidence="3">2.7.11.1</ecNumber>
    </recommendedName>
</protein>
<keyword evidence="11 18" id="KW-0067">ATP-binding</keyword>
<feature type="compositionally biased region" description="Basic residues" evidence="19">
    <location>
        <begin position="134"/>
        <end position="144"/>
    </location>
</feature>
<dbReference type="CDD" id="cd14135">
    <property type="entry name" value="STKc_PRP4"/>
    <property type="match status" value="1"/>
</dbReference>
<feature type="transmembrane region" description="Helical" evidence="20">
    <location>
        <begin position="1459"/>
        <end position="1478"/>
    </location>
</feature>
<dbReference type="Pfam" id="PF12349">
    <property type="entry name" value="Sterol-sensing"/>
    <property type="match status" value="1"/>
</dbReference>
<comment type="caution">
    <text evidence="23">The sequence shown here is derived from an EMBL/GenBank/DDBJ whole genome shotgun (WGS) entry which is preliminary data.</text>
</comment>